<evidence type="ECO:0000313" key="1">
    <source>
        <dbReference type="EMBL" id="CUR40502.1"/>
    </source>
</evidence>
<dbReference type="EMBL" id="LN887549">
    <property type="protein sequence ID" value="CUR40502.1"/>
    <property type="molecule type" value="Genomic_DNA"/>
</dbReference>
<accession>A0A0U5JTK2</accession>
<name>A0A0U5JTK2_LIMRT</name>
<sequence length="44" mass="4876">MLPFLIIVLILVASVIGEFMFGSLSNQETGKHSATTNRLRDRKA</sequence>
<dbReference type="Proteomes" id="UP001217945">
    <property type="component" value="Unassembled WGS sequence"/>
</dbReference>
<evidence type="ECO:0000313" key="2">
    <source>
        <dbReference type="EMBL" id="MDD1381576.1"/>
    </source>
</evidence>
<reference evidence="2" key="3">
    <citation type="submission" date="2023-02" db="EMBL/GenBank/DDBJ databases">
        <title>Complete genome sequence of Limosilactobacillus reuteri SRCM217616 isolated from Bos taurus feces.</title>
        <authorList>
            <person name="Yang H.-G."/>
            <person name="Kim J.-W."/>
            <person name="Ha G.-S."/>
            <person name="Yang H.-J."/>
            <person name="Jeong D.-Y."/>
        </authorList>
    </citation>
    <scope>NUCLEOTIDE SEQUENCE</scope>
    <source>
        <strain evidence="2">SRCM217616</strain>
    </source>
</reference>
<dbReference type="RefSeq" id="WP_003664012.1">
    <property type="nucleotide sequence ID" value="NZ_CABFNG010000049.1"/>
</dbReference>
<gene>
    <name evidence="1" type="ORF">LRLP16767_LR202_00560</name>
    <name evidence="2" type="ORF">PSQ53_01025</name>
</gene>
<dbReference type="GeneID" id="77192209"/>
<proteinExistence type="predicted"/>
<protein>
    <submittedName>
        <fullName evidence="1">Uncharacterized protein</fullName>
    </submittedName>
</protein>
<dbReference type="Proteomes" id="UP000235484">
    <property type="component" value="Unassembled WGS sequence"/>
</dbReference>
<organism evidence="1 3">
    <name type="scientific">Limosilactobacillus reuteri</name>
    <name type="common">Lactobacillus reuteri</name>
    <dbReference type="NCBI Taxonomy" id="1598"/>
    <lineage>
        <taxon>Bacteria</taxon>
        <taxon>Bacillati</taxon>
        <taxon>Bacillota</taxon>
        <taxon>Bacilli</taxon>
        <taxon>Lactobacillales</taxon>
        <taxon>Lactobacillaceae</taxon>
        <taxon>Limosilactobacillus</taxon>
    </lineage>
</organism>
<evidence type="ECO:0000313" key="3">
    <source>
        <dbReference type="Proteomes" id="UP000235484"/>
    </source>
</evidence>
<dbReference type="AlphaFoldDB" id="A0A0U5JTK2"/>
<dbReference type="EMBL" id="JAQTKT010000001">
    <property type="protein sequence ID" value="MDD1381576.1"/>
    <property type="molecule type" value="Genomic_DNA"/>
</dbReference>
<reference evidence="3" key="2">
    <citation type="submission" date="2015-10" db="EMBL/GenBank/DDBJ databases">
        <authorList>
            <person name="Crossman L.C."/>
        </authorList>
    </citation>
    <scope>NUCLEOTIDE SEQUENCE [LARGE SCALE GENOMIC DNA]</scope>
    <source>
        <strain evidence="3">20-2</strain>
    </source>
</reference>
<reference evidence="1" key="1">
    <citation type="submission" date="2015-10" db="EMBL/GenBank/DDBJ databases">
        <authorList>
            <person name="Gilbert D.G."/>
        </authorList>
    </citation>
    <scope>NUCLEOTIDE SEQUENCE [LARGE SCALE GENOMIC DNA]</scope>
    <source>
        <strain evidence="1">20-2</strain>
    </source>
</reference>